<feature type="region of interest" description="Disordered" evidence="4">
    <location>
        <begin position="619"/>
        <end position="638"/>
    </location>
</feature>
<dbReference type="InterPro" id="IPR016064">
    <property type="entry name" value="NAD/diacylglycerol_kinase_sf"/>
</dbReference>
<comment type="caution">
    <text evidence="10">The sequence shown here is derived from an EMBL/GenBank/DDBJ whole genome shotgun (WGS) entry which is preliminary data.</text>
</comment>
<feature type="region of interest" description="Disordered" evidence="4">
    <location>
        <begin position="754"/>
        <end position="812"/>
    </location>
</feature>
<evidence type="ECO:0000259" key="5">
    <source>
        <dbReference type="PROSITE" id="PS50003"/>
    </source>
</evidence>
<dbReference type="SUPFAM" id="SSF111331">
    <property type="entry name" value="NAD kinase/diacylglycerol kinase-like"/>
    <property type="match status" value="1"/>
</dbReference>
<dbReference type="PANTHER" id="PTHR46572:SF1">
    <property type="entry name" value="RHO1 GUANINE NUCLEOTIDE EXCHANGE FACTOR TUS1"/>
    <property type="match status" value="1"/>
</dbReference>
<dbReference type="Gene3D" id="1.20.900.10">
    <property type="entry name" value="Dbl homology (DH) domain"/>
    <property type="match status" value="1"/>
</dbReference>
<dbReference type="PROSITE" id="PS50010">
    <property type="entry name" value="DH_2"/>
    <property type="match status" value="1"/>
</dbReference>
<evidence type="ECO:0000256" key="3">
    <source>
        <dbReference type="ARBA" id="ARBA00022658"/>
    </source>
</evidence>
<dbReference type="Pfam" id="PF00621">
    <property type="entry name" value="RhoGEF"/>
    <property type="match status" value="1"/>
</dbReference>
<dbReference type="GO" id="GO:0006334">
    <property type="term" value="P:nucleosome assembly"/>
    <property type="evidence" value="ECO:0007669"/>
    <property type="project" value="InterPro"/>
</dbReference>
<dbReference type="PROSITE" id="PS50146">
    <property type="entry name" value="DAGK"/>
    <property type="match status" value="1"/>
</dbReference>
<dbReference type="SMART" id="SM00325">
    <property type="entry name" value="RhoGEF"/>
    <property type="match status" value="1"/>
</dbReference>
<dbReference type="Gene3D" id="2.30.29.30">
    <property type="entry name" value="Pleckstrin-homology domain (PH domain)/Phosphotyrosine-binding domain (PTB)"/>
    <property type="match status" value="1"/>
</dbReference>
<organism evidence="10 13">
    <name type="scientific">Wallemia mellicola</name>
    <dbReference type="NCBI Taxonomy" id="1708541"/>
    <lineage>
        <taxon>Eukaryota</taxon>
        <taxon>Fungi</taxon>
        <taxon>Dikarya</taxon>
        <taxon>Basidiomycota</taxon>
        <taxon>Wallemiomycotina</taxon>
        <taxon>Wallemiomycetes</taxon>
        <taxon>Wallemiales</taxon>
        <taxon>Wallemiaceae</taxon>
        <taxon>Wallemia</taxon>
    </lineage>
</organism>
<reference evidence="12 13" key="1">
    <citation type="submission" date="2019-03" db="EMBL/GenBank/DDBJ databases">
        <title>Sequencing 25 genomes of Wallemia mellicola.</title>
        <authorList>
            <person name="Gostincar C."/>
        </authorList>
    </citation>
    <scope>NUCLEOTIDE SEQUENCE [LARGE SCALE GENOMIC DNA]</scope>
    <source>
        <strain evidence="10 13">EXF-1274</strain>
        <strain evidence="11 12">EXF-1277</strain>
    </source>
</reference>
<evidence type="ECO:0000259" key="6">
    <source>
        <dbReference type="PROSITE" id="PS50010"/>
    </source>
</evidence>
<dbReference type="Pfam" id="PF00780">
    <property type="entry name" value="CNH"/>
    <property type="match status" value="1"/>
</dbReference>
<evidence type="ECO:0000256" key="4">
    <source>
        <dbReference type="SAM" id="MobiDB-lite"/>
    </source>
</evidence>
<evidence type="ECO:0000313" key="13">
    <source>
        <dbReference type="Proteomes" id="UP000309601"/>
    </source>
</evidence>
<dbReference type="CDD" id="cd00160">
    <property type="entry name" value="RhoGEF"/>
    <property type="match status" value="1"/>
</dbReference>
<dbReference type="Pfam" id="PF00781">
    <property type="entry name" value="DAGK_cat"/>
    <property type="match status" value="1"/>
</dbReference>
<dbReference type="GO" id="GO:0016301">
    <property type="term" value="F:kinase activity"/>
    <property type="evidence" value="ECO:0007669"/>
    <property type="project" value="InterPro"/>
</dbReference>
<feature type="domain" description="DAGKc" evidence="7">
    <location>
        <begin position="267"/>
        <end position="373"/>
    </location>
</feature>
<evidence type="ECO:0000256" key="1">
    <source>
        <dbReference type="ARBA" id="ARBA00020833"/>
    </source>
</evidence>
<dbReference type="SUPFAM" id="SSF46785">
    <property type="entry name" value="Winged helix' DNA-binding domain"/>
    <property type="match status" value="1"/>
</dbReference>
<dbReference type="InterPro" id="IPR035899">
    <property type="entry name" value="DBL_dom_sf"/>
</dbReference>
<dbReference type="GO" id="GO:0005085">
    <property type="term" value="F:guanyl-nucleotide exchange factor activity"/>
    <property type="evidence" value="ECO:0007669"/>
    <property type="project" value="UniProtKB-KW"/>
</dbReference>
<feature type="region of interest" description="Disordered" evidence="4">
    <location>
        <begin position="78"/>
        <end position="226"/>
    </location>
</feature>
<dbReference type="PROSITE" id="PS50330">
    <property type="entry name" value="UIM"/>
    <property type="match status" value="1"/>
</dbReference>
<feature type="compositionally biased region" description="Polar residues" evidence="4">
    <location>
        <begin position="768"/>
        <end position="799"/>
    </location>
</feature>
<feature type="region of interest" description="Disordered" evidence="4">
    <location>
        <begin position="658"/>
        <end position="712"/>
    </location>
</feature>
<evidence type="ECO:0000313" key="10">
    <source>
        <dbReference type="EMBL" id="TIC68353.1"/>
    </source>
</evidence>
<dbReference type="SMART" id="SM00233">
    <property type="entry name" value="PH"/>
    <property type="match status" value="1"/>
</dbReference>
<evidence type="ECO:0000259" key="9">
    <source>
        <dbReference type="PROSITE" id="PS51504"/>
    </source>
</evidence>
<dbReference type="EMBL" id="SPRW01000009">
    <property type="protein sequence ID" value="TIC68353.1"/>
    <property type="molecule type" value="Genomic_DNA"/>
</dbReference>
<dbReference type="InterPro" id="IPR036390">
    <property type="entry name" value="WH_DNA-bd_sf"/>
</dbReference>
<dbReference type="InterPro" id="IPR005818">
    <property type="entry name" value="Histone_H1/H5_H15"/>
</dbReference>
<sequence>MPAKQSNNHPSYEEMLKECIAEENDKTGVSRQTIKKFLASAYKINPESKMTAHFLSQSLKRGIENNVFVCPKGITGKVKLAPKKRAGSDSSESDDDKVKPKTKRVARVNQSVAPKKTVTGTTASGRKIVTTSHVNEVKKPVDSKKRTSSTTRRVAAKKTPATTAIKKATKKPATKKLTEKAANKPTAKKSTGKKPVAVKPLNGKSTTNRRSSTRKRSAPASLVDAPYLPNKSYRSSPVIEYEDMIVLSNDDRNLQSKLRGNISYELLRTEYEGHAQEISSKLARNGGELVVSLLGGDSTTHEFITGLSDLDNPPKTTLVLVPTGTANALYHSIHSSSTLDKDSIEYKLLSFNSFVSKSNNAKRLALSDVIVDDGSSRKTAHVVVSTAVHAALLHRSEELRSVDTSIERFKTAFMEVCTKWTEGRLNLYASRVFSEGAFSDKVEDITLSGPFTYLLASHIDRLEEKFVIAPHNTTEEGLSVVIVRPTRDPLVREHLEKKDYDAATQTSAKVLTDVMYAAYDNGNHLNLKHSNSEFVVEYYHVKSMSFEAENPVRMDNQFIAFPVPEVNGRRLSEITNNVQQPPSYEESLNTSETMSYYGESDTTPNTPNIHPSTSRLNYRRSFRHPQPTPPPVPARPHQYASTSAINEEFTTSVLKRNVQPLRVNKKDSNRPQPVTPISPMISDNYPSDNASLSPASVVRRPTSHSRTSSVYSMESRVEPFYGRHTDDEHDAMFNQLTIEEQEQQDLSQAIEMSKSEVSQPFSVDDNDQSTVSSHLHSAGSSIGESRQTYNTPDTTAYNTSDEHHNGVPSDVTWNQDESTFVKKERMRQHVENHNLKKWQSDMEDVTSEWHNLVSDDTLKAFGKVEIARQSVLFEFMRTEKMYYNDLHFLEEVFVPPIRDSNMIPEERRAQFVKDAVFNLSNLVANHKRGLMRIFERQNEEHPLIESVADLILRACIIWQDDYEAYIKHWPIQEATLKAEMRNNKKFADHCEACSRHPKAQRQSIIPLLQRPVFRLPRYPLLLNRMLDNTPEDHSDRENLPVAARAISDIAKSTQPGIEQSNNKVKFWEMASSLDFRLGELHDVDLLDDIRTLQHDGILFKRERSATDLHGWHAKKVFVMDNYILITEPSQKKKTDAIRYSLTSRPIPLELCHIEEVNPSPTHRTNCLLSDERRSDGSRILFTHIEPEREVHGMVLKHVGNGKEYKLYASTASERDTWKFKISEAIAIRRTFIEANKLIVSKTLTNSIFQQSVLSQADKYEKSGSNRINSASMFKWGSRNYVSLATSSGVYIGYEDDKESYRKVIGLKGVEGVTVLSQYSLMILLVEGQLYGYDLEEICPTSSRGPKRKFGRIRLCSSSEKVTYYKVGSTIGKSAIITYVSHKVLHKSTAQFFEPLPVNARLQAYQDVNRVKKPKREVWIREVMPALSLQTTGIATVLFPFPSSKHVAVIDEGVLRVLDPTNSNRMLTLPRLHGHNYQVFKDRHQARQYQLNIANISDQISRGKLKPIELFTVKSGEYIMIFDTLGLYVNEKGVPLKSANVLRWNGTVNNAAIEGNLLLLFCETFIEIRDKRTGKLSQIIRLHKDVRLASQNSLRGEDMVVVERYARSHKPYGLFDHAFKLTCNV</sequence>
<dbReference type="InterPro" id="IPR017438">
    <property type="entry name" value="ATP-NAD_kinase_N"/>
</dbReference>
<accession>A0AB38MY15</accession>
<dbReference type="PROSITE" id="PS51504">
    <property type="entry name" value="H15"/>
    <property type="match status" value="1"/>
</dbReference>
<feature type="domain" description="H15" evidence="9">
    <location>
        <begin position="8"/>
        <end position="82"/>
    </location>
</feature>
<evidence type="ECO:0000313" key="12">
    <source>
        <dbReference type="Proteomes" id="UP000305362"/>
    </source>
</evidence>
<feature type="domain" description="DH" evidence="6">
    <location>
        <begin position="867"/>
        <end position="1056"/>
    </location>
</feature>
<dbReference type="Pfam" id="PF15405">
    <property type="entry name" value="PH_5"/>
    <property type="match status" value="1"/>
</dbReference>
<dbReference type="PANTHER" id="PTHR46572">
    <property type="entry name" value="RHO1 GDP-GTP EXCHANGE PROTEIN 1-RELATED"/>
    <property type="match status" value="1"/>
</dbReference>
<feature type="region of interest" description="Disordered" evidence="4">
    <location>
        <begin position="595"/>
        <end position="614"/>
    </location>
</feature>
<dbReference type="Pfam" id="PF00538">
    <property type="entry name" value="Linker_histone"/>
    <property type="match status" value="1"/>
</dbReference>
<keyword evidence="2" id="KW-0597">Phosphoprotein</keyword>
<dbReference type="SMART" id="SM00526">
    <property type="entry name" value="H15"/>
    <property type="match status" value="1"/>
</dbReference>
<dbReference type="InterPro" id="IPR036388">
    <property type="entry name" value="WH-like_DNA-bd_sf"/>
</dbReference>
<dbReference type="InterPro" id="IPR001849">
    <property type="entry name" value="PH_domain"/>
</dbReference>
<dbReference type="Gene3D" id="3.40.50.10330">
    <property type="entry name" value="Probable inorganic polyphosphate/atp-NAD kinase, domain 1"/>
    <property type="match status" value="1"/>
</dbReference>
<dbReference type="SUPFAM" id="SSF48065">
    <property type="entry name" value="DBL homology domain (DH-domain)"/>
    <property type="match status" value="1"/>
</dbReference>
<feature type="domain" description="PH" evidence="5">
    <location>
        <begin position="1091"/>
        <end position="1226"/>
    </location>
</feature>
<gene>
    <name evidence="10" type="ORF">E3Q02_01212</name>
    <name evidence="11" type="ORF">E3Q03_01381</name>
</gene>
<dbReference type="InterPro" id="IPR003903">
    <property type="entry name" value="UIM_dom"/>
</dbReference>
<dbReference type="InterPro" id="IPR011993">
    <property type="entry name" value="PH-like_dom_sf"/>
</dbReference>
<dbReference type="InterPro" id="IPR000219">
    <property type="entry name" value="DH_dom"/>
</dbReference>
<dbReference type="InterPro" id="IPR001180">
    <property type="entry name" value="CNH_dom"/>
</dbReference>
<dbReference type="EMBL" id="SPRV01000010">
    <property type="protein sequence ID" value="TIC69291.1"/>
    <property type="molecule type" value="Genomic_DNA"/>
</dbReference>
<dbReference type="GO" id="GO:0003677">
    <property type="term" value="F:DNA binding"/>
    <property type="evidence" value="ECO:0007669"/>
    <property type="project" value="InterPro"/>
</dbReference>
<feature type="domain" description="CNH" evidence="8">
    <location>
        <begin position="1264"/>
        <end position="1594"/>
    </location>
</feature>
<dbReference type="CDD" id="cd00073">
    <property type="entry name" value="H15"/>
    <property type="match status" value="1"/>
</dbReference>
<name>A0AB38MY15_9BASI</name>
<dbReference type="PROSITE" id="PS50219">
    <property type="entry name" value="CNH"/>
    <property type="match status" value="1"/>
</dbReference>
<dbReference type="InterPro" id="IPR052233">
    <property type="entry name" value="Rho-type_GEFs"/>
</dbReference>
<evidence type="ECO:0000259" key="8">
    <source>
        <dbReference type="PROSITE" id="PS50219"/>
    </source>
</evidence>
<dbReference type="InterPro" id="IPR041675">
    <property type="entry name" value="PH_5"/>
</dbReference>
<dbReference type="Gene3D" id="1.10.10.10">
    <property type="entry name" value="Winged helix-like DNA-binding domain superfamily/Winged helix DNA-binding domain"/>
    <property type="match status" value="1"/>
</dbReference>
<dbReference type="GO" id="GO:0000786">
    <property type="term" value="C:nucleosome"/>
    <property type="evidence" value="ECO:0007669"/>
    <property type="project" value="InterPro"/>
</dbReference>
<keyword evidence="3" id="KW-0344">Guanine-nucleotide releasing factor</keyword>
<dbReference type="SMART" id="SM00036">
    <property type="entry name" value="CNH"/>
    <property type="match status" value="1"/>
</dbReference>
<dbReference type="Proteomes" id="UP000309601">
    <property type="component" value="Unassembled WGS sequence"/>
</dbReference>
<feature type="compositionally biased region" description="Basic and acidic residues" evidence="4">
    <location>
        <begin position="135"/>
        <end position="145"/>
    </location>
</feature>
<feature type="compositionally biased region" description="Polar residues" evidence="4">
    <location>
        <begin position="684"/>
        <end position="694"/>
    </location>
</feature>
<feature type="compositionally biased region" description="Low complexity" evidence="4">
    <location>
        <begin position="150"/>
        <end position="166"/>
    </location>
</feature>
<evidence type="ECO:0000313" key="11">
    <source>
        <dbReference type="EMBL" id="TIC69291.1"/>
    </source>
</evidence>
<dbReference type="SUPFAM" id="SSF50729">
    <property type="entry name" value="PH domain-like"/>
    <property type="match status" value="1"/>
</dbReference>
<protein>
    <recommendedName>
        <fullName evidence="1">Histone H1</fullName>
    </recommendedName>
</protein>
<proteinExistence type="predicted"/>
<dbReference type="InterPro" id="IPR001206">
    <property type="entry name" value="Diacylglycerol_kinase_cat_dom"/>
</dbReference>
<evidence type="ECO:0000256" key="2">
    <source>
        <dbReference type="ARBA" id="ARBA00022553"/>
    </source>
</evidence>
<feature type="compositionally biased region" description="Polar residues" evidence="4">
    <location>
        <begin position="108"/>
        <end position="134"/>
    </location>
</feature>
<dbReference type="PROSITE" id="PS50003">
    <property type="entry name" value="PH_DOMAIN"/>
    <property type="match status" value="1"/>
</dbReference>
<evidence type="ECO:0000259" key="7">
    <source>
        <dbReference type="PROSITE" id="PS50146"/>
    </source>
</evidence>
<dbReference type="Proteomes" id="UP000305362">
    <property type="component" value="Unassembled WGS sequence"/>
</dbReference>